<dbReference type="EMBL" id="CAJOBR010028624">
    <property type="protein sequence ID" value="CAF4982195.1"/>
    <property type="molecule type" value="Genomic_DNA"/>
</dbReference>
<comment type="caution">
    <text evidence="1">The sequence shown here is derived from an EMBL/GenBank/DDBJ whole genome shotgun (WGS) entry which is preliminary data.</text>
</comment>
<reference evidence="1" key="1">
    <citation type="submission" date="2021-02" db="EMBL/GenBank/DDBJ databases">
        <authorList>
            <person name="Nowell W R."/>
        </authorList>
    </citation>
    <scope>NUCLEOTIDE SEQUENCE</scope>
</reference>
<dbReference type="AlphaFoldDB" id="A0A821ZP40"/>
<dbReference type="Proteomes" id="UP000663848">
    <property type="component" value="Unassembled WGS sequence"/>
</dbReference>
<proteinExistence type="predicted"/>
<gene>
    <name evidence="1" type="ORF">QYT958_LOCUS36272</name>
</gene>
<organism evidence="1 2">
    <name type="scientific">Rotaria socialis</name>
    <dbReference type="NCBI Taxonomy" id="392032"/>
    <lineage>
        <taxon>Eukaryota</taxon>
        <taxon>Metazoa</taxon>
        <taxon>Spiralia</taxon>
        <taxon>Gnathifera</taxon>
        <taxon>Rotifera</taxon>
        <taxon>Eurotatoria</taxon>
        <taxon>Bdelloidea</taxon>
        <taxon>Philodinida</taxon>
        <taxon>Philodinidae</taxon>
        <taxon>Rotaria</taxon>
    </lineage>
</organism>
<evidence type="ECO:0000313" key="2">
    <source>
        <dbReference type="Proteomes" id="UP000663848"/>
    </source>
</evidence>
<evidence type="ECO:0000313" key="1">
    <source>
        <dbReference type="EMBL" id="CAF4982195.1"/>
    </source>
</evidence>
<accession>A0A821ZP40</accession>
<sequence length="146" mass="17179">LPSLSINSRSRYEKIEHIIIDDQQPTTTMSNLIIKKKQNDDNDYLFLRKKKLLRKSSEEIMVVSNDDSLQAIVDEAVRAVERHVMLWNDDHARQIDNLSSIQQIVQYFQLNIDINLDQQSRVPSIRKELLLDYLQYRSEAGNEYDS</sequence>
<name>A0A821ZP40_9BILA</name>
<feature type="non-terminal residue" evidence="1">
    <location>
        <position position="1"/>
    </location>
</feature>
<protein>
    <submittedName>
        <fullName evidence="1">Uncharacterized protein</fullName>
    </submittedName>
</protein>